<feature type="compositionally biased region" description="Basic and acidic residues" evidence="1">
    <location>
        <begin position="182"/>
        <end position="197"/>
    </location>
</feature>
<evidence type="ECO:0000256" key="1">
    <source>
        <dbReference type="SAM" id="MobiDB-lite"/>
    </source>
</evidence>
<feature type="region of interest" description="Disordered" evidence="1">
    <location>
        <begin position="175"/>
        <end position="199"/>
    </location>
</feature>
<evidence type="ECO:0000313" key="4">
    <source>
        <dbReference type="Proteomes" id="UP001239445"/>
    </source>
</evidence>
<feature type="transmembrane region" description="Helical" evidence="2">
    <location>
        <begin position="41"/>
        <end position="60"/>
    </location>
</feature>
<comment type="caution">
    <text evidence="3">The sequence shown here is derived from an EMBL/GenBank/DDBJ whole genome shotgun (WGS) entry which is preliminary data.</text>
</comment>
<keyword evidence="2" id="KW-0472">Membrane</keyword>
<proteinExistence type="predicted"/>
<sequence length="325" mass="36955">MGVECATRDPPFFPRDCCWVGVLHILRHMLWGVEGRGSKHLLAAAAALAIIHYPPFGMMFRNRMDRRKRESEKRRDRREREVSAVCRGRATLKKELPVIDRFFQALSGLETRLVQAGLFFLPYIRDFFCFESVLTKKIPEAVAVATSRVCLRPDCGSHIPVFFPLALLILFSATGSRSPSETGRDIDNPPRARDTHTSLRTRTSDLITRQLPVNFGTGSQASLVPWSMRPAGFLAWQKNLRVPSRTQRCSNCQSSSAVRDGQRRQWTGLWKKRDDRPEVDPRGRESGCDSQKKRFDLNRCKKLHQMLANETGPCSIKIASRVSLS</sequence>
<accession>A0AAJ0BDB5</accession>
<dbReference type="AlphaFoldDB" id="A0AAJ0BDB5"/>
<dbReference type="EMBL" id="MU839834">
    <property type="protein sequence ID" value="KAK1755164.1"/>
    <property type="molecule type" value="Genomic_DNA"/>
</dbReference>
<organism evidence="3 4">
    <name type="scientific">Echria macrotheca</name>
    <dbReference type="NCBI Taxonomy" id="438768"/>
    <lineage>
        <taxon>Eukaryota</taxon>
        <taxon>Fungi</taxon>
        <taxon>Dikarya</taxon>
        <taxon>Ascomycota</taxon>
        <taxon>Pezizomycotina</taxon>
        <taxon>Sordariomycetes</taxon>
        <taxon>Sordariomycetidae</taxon>
        <taxon>Sordariales</taxon>
        <taxon>Schizotheciaceae</taxon>
        <taxon>Echria</taxon>
    </lineage>
</organism>
<keyword evidence="2" id="KW-1133">Transmembrane helix</keyword>
<keyword evidence="4" id="KW-1185">Reference proteome</keyword>
<dbReference type="Proteomes" id="UP001239445">
    <property type="component" value="Unassembled WGS sequence"/>
</dbReference>
<evidence type="ECO:0000256" key="2">
    <source>
        <dbReference type="SAM" id="Phobius"/>
    </source>
</evidence>
<keyword evidence="2" id="KW-0812">Transmembrane</keyword>
<gene>
    <name evidence="3" type="ORF">QBC47DRAFT_210847</name>
</gene>
<reference evidence="3" key="1">
    <citation type="submission" date="2023-06" db="EMBL/GenBank/DDBJ databases">
        <title>Genome-scale phylogeny and comparative genomics of the fungal order Sordariales.</title>
        <authorList>
            <consortium name="Lawrence Berkeley National Laboratory"/>
            <person name="Hensen N."/>
            <person name="Bonometti L."/>
            <person name="Westerberg I."/>
            <person name="Brannstrom I.O."/>
            <person name="Guillou S."/>
            <person name="Cros-Aarteil S."/>
            <person name="Calhoun S."/>
            <person name="Haridas S."/>
            <person name="Kuo A."/>
            <person name="Mondo S."/>
            <person name="Pangilinan J."/>
            <person name="Riley R."/>
            <person name="Labutti K."/>
            <person name="Andreopoulos B."/>
            <person name="Lipzen A."/>
            <person name="Chen C."/>
            <person name="Yanf M."/>
            <person name="Daum C."/>
            <person name="Ng V."/>
            <person name="Clum A."/>
            <person name="Steindorff A."/>
            <person name="Ohm R."/>
            <person name="Martin F."/>
            <person name="Silar P."/>
            <person name="Natvig D."/>
            <person name="Lalanne C."/>
            <person name="Gautier V."/>
            <person name="Ament-Velasquez S.L."/>
            <person name="Kruys A."/>
            <person name="Hutchinson M.I."/>
            <person name="Powell A.J."/>
            <person name="Barry K."/>
            <person name="Miller A.N."/>
            <person name="Grigoriev I.V."/>
            <person name="Debuchy R."/>
            <person name="Gladieux P."/>
            <person name="Thoren M.H."/>
            <person name="Johannesson H."/>
        </authorList>
    </citation>
    <scope>NUCLEOTIDE SEQUENCE</scope>
    <source>
        <strain evidence="3">PSN4</strain>
    </source>
</reference>
<protein>
    <submittedName>
        <fullName evidence="3">Uncharacterized protein</fullName>
    </submittedName>
</protein>
<name>A0AAJ0BDB5_9PEZI</name>
<evidence type="ECO:0000313" key="3">
    <source>
        <dbReference type="EMBL" id="KAK1755164.1"/>
    </source>
</evidence>